<dbReference type="GeneID" id="68353560"/>
<gene>
    <name evidence="3" type="ORF">HRG_04431</name>
</gene>
<keyword evidence="1" id="KW-1133">Transmembrane helix</keyword>
<dbReference type="InterPro" id="IPR050879">
    <property type="entry name" value="Acyltransferase_3"/>
</dbReference>
<dbReference type="GO" id="GO:0016747">
    <property type="term" value="F:acyltransferase activity, transferring groups other than amino-acyl groups"/>
    <property type="evidence" value="ECO:0007669"/>
    <property type="project" value="InterPro"/>
</dbReference>
<dbReference type="InterPro" id="IPR002656">
    <property type="entry name" value="Acyl_transf_3_dom"/>
</dbReference>
<feature type="transmembrane region" description="Helical" evidence="1">
    <location>
        <begin position="48"/>
        <end position="68"/>
    </location>
</feature>
<feature type="transmembrane region" description="Helical" evidence="1">
    <location>
        <begin position="124"/>
        <end position="142"/>
    </location>
</feature>
<evidence type="ECO:0000256" key="1">
    <source>
        <dbReference type="SAM" id="Phobius"/>
    </source>
</evidence>
<sequence>MVLIRLGWLYESLPTLSEQLWDWYNVLWKVTFSWNWDRFDLPPYNPNLWTIPVEFCNSLLLFITIAGLSRMKTYLRLASSIAISIYCLKCGHWAAFEFLMGMVMAEISLIQDSIPLLSSVTSRVLKYCLIGNLVFGIFIAGWPNAEADKTPGISALWFNTIEPYWGTGDGLYISFYWYSLAAVQIVAALQQIKLLQNLFVTPLAQYLGDISFAFYLVHGPIKEMVVPRGLPFLWSTVGGPDEAGMWGRMIVWCAALIVIGIPAVWAADLFWRVVDVKSVELARSIETCCTRDD</sequence>
<feature type="transmembrane region" description="Helical" evidence="1">
    <location>
        <begin position="198"/>
        <end position="217"/>
    </location>
</feature>
<feature type="domain" description="Acyltransferase 3" evidence="2">
    <location>
        <begin position="12"/>
        <end position="259"/>
    </location>
</feature>
<name>A0A9P8MXQ5_9HYPO</name>
<accession>A0A9P8MXQ5</accession>
<comment type="caution">
    <text evidence="3">The sequence shown here is derived from an EMBL/GenBank/DDBJ whole genome shotgun (WGS) entry which is preliminary data.</text>
</comment>
<dbReference type="EMBL" id="JAIZPD010000004">
    <property type="protein sequence ID" value="KAH0964003.1"/>
    <property type="molecule type" value="Genomic_DNA"/>
</dbReference>
<evidence type="ECO:0000313" key="4">
    <source>
        <dbReference type="Proteomes" id="UP000824596"/>
    </source>
</evidence>
<keyword evidence="1" id="KW-0472">Membrane</keyword>
<dbReference type="AlphaFoldDB" id="A0A9P8MXQ5"/>
<organism evidence="3 4">
    <name type="scientific">Hirsutella rhossiliensis</name>
    <dbReference type="NCBI Taxonomy" id="111463"/>
    <lineage>
        <taxon>Eukaryota</taxon>
        <taxon>Fungi</taxon>
        <taxon>Dikarya</taxon>
        <taxon>Ascomycota</taxon>
        <taxon>Pezizomycotina</taxon>
        <taxon>Sordariomycetes</taxon>
        <taxon>Hypocreomycetidae</taxon>
        <taxon>Hypocreales</taxon>
        <taxon>Ophiocordycipitaceae</taxon>
        <taxon>Hirsutella</taxon>
    </lineage>
</organism>
<dbReference type="Pfam" id="PF01757">
    <property type="entry name" value="Acyl_transf_3"/>
    <property type="match status" value="1"/>
</dbReference>
<protein>
    <submittedName>
        <fullName evidence="3">Acyltransferase family domain-containing protein</fullName>
    </submittedName>
</protein>
<dbReference type="OrthoDB" id="5819582at2759"/>
<dbReference type="Proteomes" id="UP000824596">
    <property type="component" value="Unassembled WGS sequence"/>
</dbReference>
<evidence type="ECO:0000313" key="3">
    <source>
        <dbReference type="EMBL" id="KAH0964003.1"/>
    </source>
</evidence>
<dbReference type="RefSeq" id="XP_044721516.1">
    <property type="nucleotide sequence ID" value="XM_044862902.1"/>
</dbReference>
<keyword evidence="3" id="KW-0808">Transferase</keyword>
<keyword evidence="4" id="KW-1185">Reference proteome</keyword>
<reference evidence="3" key="1">
    <citation type="submission" date="2021-09" db="EMBL/GenBank/DDBJ databases">
        <title>A high-quality genome of the endoparasitic fungus Hirsutella rhossiliensis with a comparison of Hirsutella genomes reveals transposable elements contributing to genome size variation.</title>
        <authorList>
            <person name="Lin R."/>
            <person name="Jiao Y."/>
            <person name="Sun X."/>
            <person name="Ling J."/>
            <person name="Xie B."/>
            <person name="Cheng X."/>
        </authorList>
    </citation>
    <scope>NUCLEOTIDE SEQUENCE</scope>
    <source>
        <strain evidence="3">HR02</strain>
    </source>
</reference>
<feature type="transmembrane region" description="Helical" evidence="1">
    <location>
        <begin position="171"/>
        <end position="189"/>
    </location>
</feature>
<evidence type="ECO:0000259" key="2">
    <source>
        <dbReference type="Pfam" id="PF01757"/>
    </source>
</evidence>
<dbReference type="PANTHER" id="PTHR23028">
    <property type="entry name" value="ACETYLTRANSFERASE"/>
    <property type="match status" value="1"/>
</dbReference>
<dbReference type="PANTHER" id="PTHR23028:SF134">
    <property type="entry name" value="PUTATIVE (AFU_ORTHOLOGUE AFUA_4G08520)-RELATED"/>
    <property type="match status" value="1"/>
</dbReference>
<keyword evidence="3" id="KW-0012">Acyltransferase</keyword>
<keyword evidence="1" id="KW-0812">Transmembrane</keyword>
<feature type="transmembrane region" description="Helical" evidence="1">
    <location>
        <begin position="249"/>
        <end position="271"/>
    </location>
</feature>
<proteinExistence type="predicted"/>